<reference evidence="1 2" key="1">
    <citation type="submission" date="2018-03" db="EMBL/GenBank/DDBJ databases">
        <title>Draft Genome Sequences of the Obligatory Marine Myxobacteria Enhygromyxa salina SWB005.</title>
        <authorList>
            <person name="Poehlein A."/>
            <person name="Moghaddam J.A."/>
            <person name="Harms H."/>
            <person name="Alanjari M."/>
            <person name="Koenig G.M."/>
            <person name="Daniel R."/>
            <person name="Schaeberle T.F."/>
        </authorList>
    </citation>
    <scope>NUCLEOTIDE SEQUENCE [LARGE SCALE GENOMIC DNA]</scope>
    <source>
        <strain evidence="1 2">SWB005</strain>
    </source>
</reference>
<sequence>MTGLIWDIQQEHLDEAEFLLEMWSNCVDSANFTLARLAAGPEERLLARVAGLLVGGQPVLERLLLPVIAEPDDDEFRTAAATLTVLEGAGLDPCEQVLAALEHADEVGQRGLVRGLALTRRTGLIDWLGRDLDALRGPALAGRLRVLAAHRVNAGPRVRGWLSAADLQVRRAAALLARHTGSPEVLRQLQTSLDATDDALRGAAIDSGIIRGVSSAWARACSEAFGPPHPSQRSALAWVALIGDGAAHQRLLTELAHAPTPNLVWAAGLSGQPAAVDGVLALLDHPELARPAGEVVCAVAGLPATQDQYWLDRGAAIGDDRDDALPELEDDDLDTDLVPTGDDALRLPNPDAIRFWWSQRRDHFVPGVRHLSGRPLDIAQFARSLRELPTRRRHPLALELAARSTGRAQIATRATSATQHAQTQDVFARLAFLDFQRGLPLAH</sequence>
<dbReference type="AlphaFoldDB" id="A0A2S9YEU0"/>
<dbReference type="EMBL" id="PVNK01000073">
    <property type="protein sequence ID" value="PRQ03625.1"/>
    <property type="molecule type" value="Genomic_DNA"/>
</dbReference>
<keyword evidence="2" id="KW-1185">Reference proteome</keyword>
<evidence type="ECO:0008006" key="3">
    <source>
        <dbReference type="Google" id="ProtNLM"/>
    </source>
</evidence>
<protein>
    <recommendedName>
        <fullName evidence="3">TIGR02270 family protein</fullName>
    </recommendedName>
</protein>
<evidence type="ECO:0000313" key="2">
    <source>
        <dbReference type="Proteomes" id="UP000237968"/>
    </source>
</evidence>
<dbReference type="RefSeq" id="WP_146155409.1">
    <property type="nucleotide sequence ID" value="NZ_PVNK01000073.1"/>
</dbReference>
<gene>
    <name evidence="1" type="ORF">ENSA5_13800</name>
</gene>
<dbReference type="Proteomes" id="UP000237968">
    <property type="component" value="Unassembled WGS sequence"/>
</dbReference>
<accession>A0A2S9YEU0</accession>
<evidence type="ECO:0000313" key="1">
    <source>
        <dbReference type="EMBL" id="PRQ03625.1"/>
    </source>
</evidence>
<proteinExistence type="predicted"/>
<name>A0A2S9YEU0_9BACT</name>
<dbReference type="OrthoDB" id="8089803at2"/>
<organism evidence="1 2">
    <name type="scientific">Enhygromyxa salina</name>
    <dbReference type="NCBI Taxonomy" id="215803"/>
    <lineage>
        <taxon>Bacteria</taxon>
        <taxon>Pseudomonadati</taxon>
        <taxon>Myxococcota</taxon>
        <taxon>Polyangia</taxon>
        <taxon>Nannocystales</taxon>
        <taxon>Nannocystaceae</taxon>
        <taxon>Enhygromyxa</taxon>
    </lineage>
</organism>
<comment type="caution">
    <text evidence="1">The sequence shown here is derived from an EMBL/GenBank/DDBJ whole genome shotgun (WGS) entry which is preliminary data.</text>
</comment>